<gene>
    <name evidence="1" type="ORF">RHMOL_Rhmol08G0144600</name>
</gene>
<sequence>MEKMVKECCLQRWFSETNSWDDQAACAERFVWLCCYGIPLYVWSNTSFQSQIITPYKVISNSDAVIM</sequence>
<protein>
    <submittedName>
        <fullName evidence="1">Uncharacterized protein</fullName>
    </submittedName>
</protein>
<comment type="caution">
    <text evidence="1">The sequence shown here is derived from an EMBL/GenBank/DDBJ whole genome shotgun (WGS) entry which is preliminary data.</text>
</comment>
<proteinExistence type="predicted"/>
<evidence type="ECO:0000313" key="1">
    <source>
        <dbReference type="EMBL" id="KAI8542530.1"/>
    </source>
</evidence>
<organism evidence="1 2">
    <name type="scientific">Rhododendron molle</name>
    <name type="common">Chinese azalea</name>
    <name type="synonym">Azalea mollis</name>
    <dbReference type="NCBI Taxonomy" id="49168"/>
    <lineage>
        <taxon>Eukaryota</taxon>
        <taxon>Viridiplantae</taxon>
        <taxon>Streptophyta</taxon>
        <taxon>Embryophyta</taxon>
        <taxon>Tracheophyta</taxon>
        <taxon>Spermatophyta</taxon>
        <taxon>Magnoliopsida</taxon>
        <taxon>eudicotyledons</taxon>
        <taxon>Gunneridae</taxon>
        <taxon>Pentapetalae</taxon>
        <taxon>asterids</taxon>
        <taxon>Ericales</taxon>
        <taxon>Ericaceae</taxon>
        <taxon>Ericoideae</taxon>
        <taxon>Rhodoreae</taxon>
        <taxon>Rhododendron</taxon>
    </lineage>
</organism>
<evidence type="ECO:0000313" key="2">
    <source>
        <dbReference type="Proteomes" id="UP001062846"/>
    </source>
</evidence>
<keyword evidence="2" id="KW-1185">Reference proteome</keyword>
<dbReference type="EMBL" id="CM046395">
    <property type="protein sequence ID" value="KAI8542530.1"/>
    <property type="molecule type" value="Genomic_DNA"/>
</dbReference>
<name>A0ACC0MNM4_RHOML</name>
<accession>A0ACC0MNM4</accession>
<reference evidence="1" key="1">
    <citation type="submission" date="2022-02" db="EMBL/GenBank/DDBJ databases">
        <title>Plant Genome Project.</title>
        <authorList>
            <person name="Zhang R.-G."/>
        </authorList>
    </citation>
    <scope>NUCLEOTIDE SEQUENCE</scope>
    <source>
        <strain evidence="1">AT1</strain>
    </source>
</reference>
<dbReference type="Proteomes" id="UP001062846">
    <property type="component" value="Chromosome 8"/>
</dbReference>